<dbReference type="RefSeq" id="WP_408105635.1">
    <property type="nucleotide sequence ID" value="NZ_JBFNFH010000005.1"/>
</dbReference>
<dbReference type="InterPro" id="IPR009081">
    <property type="entry name" value="PP-bd_ACP"/>
</dbReference>
<evidence type="ECO:0000259" key="1">
    <source>
        <dbReference type="PROSITE" id="PS50075"/>
    </source>
</evidence>
<feature type="domain" description="Carrier" evidence="1">
    <location>
        <begin position="1"/>
        <end position="73"/>
    </location>
</feature>
<comment type="caution">
    <text evidence="2">The sequence shown here is derived from an EMBL/GenBank/DDBJ whole genome shotgun (WGS) entry which is preliminary data.</text>
</comment>
<dbReference type="Pfam" id="PF00550">
    <property type="entry name" value="PP-binding"/>
    <property type="match status" value="1"/>
</dbReference>
<dbReference type="Proteomes" id="UP001629536">
    <property type="component" value="Unassembled WGS sequence"/>
</dbReference>
<dbReference type="EMBL" id="JBFNFH010000005">
    <property type="protein sequence ID" value="MFM1524665.1"/>
    <property type="molecule type" value="Genomic_DNA"/>
</dbReference>
<dbReference type="InterPro" id="IPR036736">
    <property type="entry name" value="ACP-like_sf"/>
</dbReference>
<proteinExistence type="predicted"/>
<dbReference type="PROSITE" id="PS50075">
    <property type="entry name" value="CARRIER"/>
    <property type="match status" value="1"/>
</dbReference>
<evidence type="ECO:0000313" key="3">
    <source>
        <dbReference type="Proteomes" id="UP001629536"/>
    </source>
</evidence>
<reference evidence="2 3" key="1">
    <citation type="journal article" date="2024" name="Front. Microbiol.">
        <title>Pangenomic and biochemical analyses of Helcococcus ovis reveal widespread tetracycline resistance and a novel bacterial species, Helcococcus bovis.</title>
        <authorList>
            <person name="Cunha F."/>
            <person name="Zhai Y."/>
            <person name="Casaro S."/>
            <person name="Jones K.L."/>
            <person name="Hernandez M."/>
            <person name="Bisinotto R.S."/>
            <person name="Kariyawasam S."/>
            <person name="Brown M.B."/>
            <person name="Phillips A."/>
            <person name="Jeong K.C."/>
            <person name="Galvao K.N."/>
        </authorList>
    </citation>
    <scope>NUCLEOTIDE SEQUENCE [LARGE SCALE GENOMIC DNA]</scope>
    <source>
        <strain evidence="2 3">KG197</strain>
    </source>
</reference>
<sequence length="75" mass="8556">MIREKITEMIKSELMIDNFDLNADLVKDYEIDSIGLLDFIMSIEEEFDIEISDSELSELKTANDVIAVVEKKAGK</sequence>
<dbReference type="Gene3D" id="1.10.1200.10">
    <property type="entry name" value="ACP-like"/>
    <property type="match status" value="1"/>
</dbReference>
<keyword evidence="3" id="KW-1185">Reference proteome</keyword>
<gene>
    <name evidence="2" type="ORF">ABGF40_03160</name>
</gene>
<evidence type="ECO:0000313" key="2">
    <source>
        <dbReference type="EMBL" id="MFM1524665.1"/>
    </source>
</evidence>
<organism evidence="2 3">
    <name type="scientific">Helcococcus bovis</name>
    <dbReference type="NCBI Taxonomy" id="3153252"/>
    <lineage>
        <taxon>Bacteria</taxon>
        <taxon>Bacillati</taxon>
        <taxon>Bacillota</taxon>
        <taxon>Tissierellia</taxon>
        <taxon>Tissierellales</taxon>
        <taxon>Peptoniphilaceae</taxon>
        <taxon>Helcococcus</taxon>
    </lineage>
</organism>
<accession>A0ABW9F5J0</accession>
<protein>
    <submittedName>
        <fullName evidence="2">Acyl carrier protein</fullName>
    </submittedName>
</protein>
<name>A0ABW9F5J0_9FIRM</name>
<dbReference type="SUPFAM" id="SSF47336">
    <property type="entry name" value="ACP-like"/>
    <property type="match status" value="1"/>
</dbReference>